<accession>A0ABX0ZS34</accession>
<comment type="caution">
    <text evidence="1">The sequence shown here is derived from an EMBL/GenBank/DDBJ whole genome shotgun (WGS) entry which is preliminary data.</text>
</comment>
<organism evidence="1 2">
    <name type="scientific">Actinacidiphila epipremni</name>
    <dbReference type="NCBI Taxonomy" id="2053013"/>
    <lineage>
        <taxon>Bacteria</taxon>
        <taxon>Bacillati</taxon>
        <taxon>Actinomycetota</taxon>
        <taxon>Actinomycetes</taxon>
        <taxon>Kitasatosporales</taxon>
        <taxon>Streptomycetaceae</taxon>
        <taxon>Actinacidiphila</taxon>
    </lineage>
</organism>
<dbReference type="RefSeq" id="WP_167984905.1">
    <property type="nucleotide sequence ID" value="NZ_JAATEJ010000019.1"/>
</dbReference>
<sequence length="569" mass="62761">MPGGDRSALETELAELRVTITALRQKLAAAPRSEQSVSDRADMIRLREAESALLLQISALDRVEVQERLAPTVRFINREHELEQLMRPTCPQYVVLEAPAGYGKTFLLREYQRRLNTTQDSGLCLLASVPLLPGTGTGAGDADGGGGGDGAEDMPETHFVGPNDIIVSRGRLGDPKLVGDIVAHAAGPGRTALTLLFDAMEQLVTAENAQFFWDGTVLALERRLAEVVELRVVFSGRKVQSTWQGSVRHRLHRLVLEPFDTRAVMESVQSASRDGMGRVLRNEHLHHMATKIVQLSGGHPKVISGIVADFAAYGFALDLDPRSDTYAFSPRAAAELAESHVAPALDEIYSRVPDEAAFAMRSLSVFRGFNANVISMLIRENLIRWDGAPVELLGILSRQTWLISPPSGAYPMYRDAIVRLLSASMMRLTEPERYLRLTQYAARLFRGWVLGVGPEGQELPQKPMDQLQIFFAVEALYHRLDTCRVSPEEGDLPTALAGLTRELVAQFRCTFGEPAELRAQFHEILQNDREFWAILTEVGGDAAVDAYARHVQAIRSLPADEPAPREGTD</sequence>
<evidence type="ECO:0000313" key="2">
    <source>
        <dbReference type="Proteomes" id="UP000734511"/>
    </source>
</evidence>
<dbReference type="EMBL" id="JAATEJ010000019">
    <property type="protein sequence ID" value="NJP46041.1"/>
    <property type="molecule type" value="Genomic_DNA"/>
</dbReference>
<evidence type="ECO:0000313" key="1">
    <source>
        <dbReference type="EMBL" id="NJP46041.1"/>
    </source>
</evidence>
<gene>
    <name evidence="1" type="ORF">HCN08_21920</name>
</gene>
<proteinExistence type="predicted"/>
<evidence type="ECO:0008006" key="3">
    <source>
        <dbReference type="Google" id="ProtNLM"/>
    </source>
</evidence>
<dbReference type="Proteomes" id="UP000734511">
    <property type="component" value="Unassembled WGS sequence"/>
</dbReference>
<protein>
    <recommendedName>
        <fullName evidence="3">ATP-binding protein</fullName>
    </recommendedName>
</protein>
<reference evidence="1 2" key="1">
    <citation type="submission" date="2020-03" db="EMBL/GenBank/DDBJ databases">
        <title>WGS of actinomycetes isolated from Thailand.</title>
        <authorList>
            <person name="Thawai C."/>
        </authorList>
    </citation>
    <scope>NUCLEOTIDE SEQUENCE [LARGE SCALE GENOMIC DNA]</scope>
    <source>
        <strain evidence="1 2">PRB2-1</strain>
    </source>
</reference>
<keyword evidence="2" id="KW-1185">Reference proteome</keyword>
<name>A0ABX0ZS34_9ACTN</name>